<gene>
    <name evidence="1" type="ORF">NCTC9185_01922</name>
</gene>
<dbReference type="EMBL" id="CABDVU010000001">
    <property type="protein sequence ID" value="VTN10016.1"/>
    <property type="molecule type" value="Genomic_DNA"/>
</dbReference>
<reference evidence="1 2" key="1">
    <citation type="submission" date="2019-04" db="EMBL/GenBank/DDBJ databases">
        <authorList>
            <consortium name="Pathogen Informatics"/>
        </authorList>
    </citation>
    <scope>NUCLEOTIDE SEQUENCE [LARGE SCALE GENOMIC DNA]</scope>
    <source>
        <strain evidence="1 2">NCTC9185</strain>
    </source>
</reference>
<protein>
    <submittedName>
        <fullName evidence="1">Uncharacterized protein</fullName>
    </submittedName>
</protein>
<evidence type="ECO:0000313" key="2">
    <source>
        <dbReference type="Proteomes" id="UP000339249"/>
    </source>
</evidence>
<evidence type="ECO:0000313" key="1">
    <source>
        <dbReference type="EMBL" id="VTN10016.1"/>
    </source>
</evidence>
<sequence length="155" mass="17160">MALSLRIIPDIREEERRPFDLPGFLATSVAMVSLVSAMEILGDNRPEAGRPWRCWDWGSAACSSPCATSAAPPGLWYASMRCRSHIQGHHVRRLAVSRLHQRVPFLLPLLFPGGIRMDPFHSGLLVLAVFVGNFTIKTRHHAAYPLARLSPPAAD</sequence>
<accession>A0A4U9CYW0</accession>
<proteinExistence type="predicted"/>
<organism evidence="1 2">
    <name type="scientific">Raoultella terrigena</name>
    <name type="common">Klebsiella terrigena</name>
    <dbReference type="NCBI Taxonomy" id="577"/>
    <lineage>
        <taxon>Bacteria</taxon>
        <taxon>Pseudomonadati</taxon>
        <taxon>Pseudomonadota</taxon>
        <taxon>Gammaproteobacteria</taxon>
        <taxon>Enterobacterales</taxon>
        <taxon>Enterobacteriaceae</taxon>
        <taxon>Klebsiella/Raoultella group</taxon>
        <taxon>Raoultella</taxon>
    </lineage>
</organism>
<dbReference type="AlphaFoldDB" id="A0A4U9CYW0"/>
<dbReference type="Proteomes" id="UP000339249">
    <property type="component" value="Unassembled WGS sequence"/>
</dbReference>
<name>A0A4U9CYW0_RAOTE</name>